<dbReference type="RefSeq" id="WP_381328809.1">
    <property type="nucleotide sequence ID" value="NZ_JBHTMM010000033.1"/>
</dbReference>
<sequence>MSVTTIASIGFDHTRDPDYYAGRADAYDEHKAGVDADTLEDRFEWMTDPTIPQTIRQLLSTAYLAGYRALIEDLRADQHFTRYMAGVEYAAWLGAR</sequence>
<comment type="caution">
    <text evidence="1">The sequence shown here is derived from an EMBL/GenBank/DDBJ whole genome shotgun (WGS) entry which is preliminary data.</text>
</comment>
<protein>
    <submittedName>
        <fullName evidence="1">Uncharacterized protein</fullName>
    </submittedName>
</protein>
<accession>A0ABW3XJF4</accession>
<evidence type="ECO:0000313" key="2">
    <source>
        <dbReference type="Proteomes" id="UP001597058"/>
    </source>
</evidence>
<keyword evidence="2" id="KW-1185">Reference proteome</keyword>
<reference evidence="2" key="1">
    <citation type="journal article" date="2019" name="Int. J. Syst. Evol. Microbiol.">
        <title>The Global Catalogue of Microorganisms (GCM) 10K type strain sequencing project: providing services to taxonomists for standard genome sequencing and annotation.</title>
        <authorList>
            <consortium name="The Broad Institute Genomics Platform"/>
            <consortium name="The Broad Institute Genome Sequencing Center for Infectious Disease"/>
            <person name="Wu L."/>
            <person name="Ma J."/>
        </authorList>
    </citation>
    <scope>NUCLEOTIDE SEQUENCE [LARGE SCALE GENOMIC DNA]</scope>
    <source>
        <strain evidence="2">CGMCC 4.7020</strain>
    </source>
</reference>
<dbReference type="EMBL" id="JBHTMM010000033">
    <property type="protein sequence ID" value="MFD1309099.1"/>
    <property type="molecule type" value="Genomic_DNA"/>
</dbReference>
<gene>
    <name evidence="1" type="ORF">ACFQ5X_24980</name>
</gene>
<organism evidence="1 2">
    <name type="scientific">Streptomyces kaempferi</name>
    <dbReference type="NCBI Taxonomy" id="333725"/>
    <lineage>
        <taxon>Bacteria</taxon>
        <taxon>Bacillati</taxon>
        <taxon>Actinomycetota</taxon>
        <taxon>Actinomycetes</taxon>
        <taxon>Kitasatosporales</taxon>
        <taxon>Streptomycetaceae</taxon>
        <taxon>Streptomyces</taxon>
    </lineage>
</organism>
<dbReference type="Proteomes" id="UP001597058">
    <property type="component" value="Unassembled WGS sequence"/>
</dbReference>
<evidence type="ECO:0000313" key="1">
    <source>
        <dbReference type="EMBL" id="MFD1309099.1"/>
    </source>
</evidence>
<proteinExistence type="predicted"/>
<name>A0ABW3XJF4_9ACTN</name>